<dbReference type="InterPro" id="IPR000182">
    <property type="entry name" value="GNAT_dom"/>
</dbReference>
<dbReference type="InterPro" id="IPR024035">
    <property type="entry name" value="MSMEG_0567_GNAT"/>
</dbReference>
<accession>A0ABV9Z0C7</accession>
<evidence type="ECO:0000259" key="1">
    <source>
        <dbReference type="PROSITE" id="PS51186"/>
    </source>
</evidence>
<feature type="domain" description="N-acetyltransferase" evidence="1">
    <location>
        <begin position="14"/>
        <end position="169"/>
    </location>
</feature>
<dbReference type="EMBL" id="JBHSJF010000004">
    <property type="protein sequence ID" value="MFC5067158.1"/>
    <property type="molecule type" value="Genomic_DNA"/>
</dbReference>
<dbReference type="Proteomes" id="UP001595796">
    <property type="component" value="Unassembled WGS sequence"/>
</dbReference>
<protein>
    <submittedName>
        <fullName evidence="2">MSMEG_0567/Sll0786 family nitrogen starvation N-acetyltransferase</fullName>
    </submittedName>
</protein>
<dbReference type="Pfam" id="PF00583">
    <property type="entry name" value="Acetyltransf_1"/>
    <property type="match status" value="1"/>
</dbReference>
<dbReference type="RefSeq" id="WP_379769509.1">
    <property type="nucleotide sequence ID" value="NZ_JBHSJF010000004.1"/>
</dbReference>
<dbReference type="PROSITE" id="PS51186">
    <property type="entry name" value="GNAT"/>
    <property type="match status" value="1"/>
</dbReference>
<dbReference type="InterPro" id="IPR016181">
    <property type="entry name" value="Acyl_CoA_acyltransferase"/>
</dbReference>
<organism evidence="2 3">
    <name type="scientific">Flaviflagellibacter deserti</name>
    <dbReference type="NCBI Taxonomy" id="2267266"/>
    <lineage>
        <taxon>Bacteria</taxon>
        <taxon>Pseudomonadati</taxon>
        <taxon>Pseudomonadota</taxon>
        <taxon>Alphaproteobacteria</taxon>
        <taxon>Hyphomicrobiales</taxon>
        <taxon>Flaviflagellibacter</taxon>
    </lineage>
</organism>
<evidence type="ECO:0000313" key="3">
    <source>
        <dbReference type="Proteomes" id="UP001595796"/>
    </source>
</evidence>
<dbReference type="Gene3D" id="3.40.630.30">
    <property type="match status" value="1"/>
</dbReference>
<evidence type="ECO:0000313" key="2">
    <source>
        <dbReference type="EMBL" id="MFC5067158.1"/>
    </source>
</evidence>
<dbReference type="NCBIfam" id="TIGR04045">
    <property type="entry name" value="MSMEG_0567_GNAT"/>
    <property type="match status" value="1"/>
</dbReference>
<gene>
    <name evidence="2" type="ORF">ACFPFW_03910</name>
</gene>
<name>A0ABV9Z0C7_9HYPH</name>
<keyword evidence="3" id="KW-1185">Reference proteome</keyword>
<proteinExistence type="predicted"/>
<dbReference type="SUPFAM" id="SSF55729">
    <property type="entry name" value="Acyl-CoA N-acyltransferases (Nat)"/>
    <property type="match status" value="1"/>
</dbReference>
<comment type="caution">
    <text evidence="2">The sequence shown here is derived from an EMBL/GenBank/DDBJ whole genome shotgun (WGS) entry which is preliminary data.</text>
</comment>
<sequence length="180" mass="20294">MIFEPFKPFVASGFQVKYATEDWERRGAARLRREVFCEEQGVFADDDRDEIDEIAIPIVAVSLWGVVADDVVGTVRIHEAEPGLWWGSRLAVAPDYRRIGALGASLIKLAVSSAHARGCTKFLANVQSQNALLFRRMHWKTLHEFDLHGRAHHHMEADLAWYPPIMDAETGFHAVSRKAA</sequence>
<reference evidence="3" key="1">
    <citation type="journal article" date="2019" name="Int. J. Syst. Evol. Microbiol.">
        <title>The Global Catalogue of Microorganisms (GCM) 10K type strain sequencing project: providing services to taxonomists for standard genome sequencing and annotation.</title>
        <authorList>
            <consortium name="The Broad Institute Genomics Platform"/>
            <consortium name="The Broad Institute Genome Sequencing Center for Infectious Disease"/>
            <person name="Wu L."/>
            <person name="Ma J."/>
        </authorList>
    </citation>
    <scope>NUCLEOTIDE SEQUENCE [LARGE SCALE GENOMIC DNA]</scope>
    <source>
        <strain evidence="3">CGMCC 1.16444</strain>
    </source>
</reference>
<dbReference type="CDD" id="cd04301">
    <property type="entry name" value="NAT_SF"/>
    <property type="match status" value="1"/>
</dbReference>